<comment type="subcellular location">
    <subcellularLocation>
        <location evidence="1">Cytoplasm</location>
    </subcellularLocation>
</comment>
<keyword evidence="4" id="KW-0863">Zinc-finger</keyword>
<evidence type="ECO:0000256" key="6">
    <source>
        <dbReference type="ARBA" id="ARBA00022859"/>
    </source>
</evidence>
<dbReference type="PANTHER" id="PTHR22605:SF16">
    <property type="entry name" value="E3 UBIQUITIN-PROTEIN LIGASE RNF213"/>
    <property type="match status" value="1"/>
</dbReference>
<sequence length="775" mass="89024">MPQDNVDEILRALEIDHSKTMDDYNAGHEIPKLWQCANGHRYVIGDCGNPNARGRCPECQIDIGGARYHVAAEGNLLARVADQTQPGHTLGAVESRSLEALPERGMSAAACAVLRFLTHATLYISAGQLGQLSEVCQLVRPAISDAEVIPFFWGHLQKDLQVLQRVLGRSCDDVYLLLHHLCHQLTKLSTVHYWTPKLKSKKEREEWERKFTEHYIQPLFQQTEEVIKNGNDLLVSDTRQGQNQLLNVVFEVSEQDEQSDEDLQHTAAPWKYRTRITVDHFFRKFELHVHGNQADSDRLPVLTLFHKESHHLRALHYVPDILALQRHLLQQLRHRLSRVDVSKTTVRDLLDKTAENPELLKLLEVFSQAWDIVKDYLFSHRCQTAEGKIVHLPEEYHTVRIGEKSPVGVLLPDTEGPGRCAYLLIHYLLVQHNDFLQRYCPHTRHTFDQLPEVPVHMLTRRHLVSYSPQTDLLPLVLAHCNSSLHLGHGDGDSATRLDYDFQGFELQLRNTLLLGKSRVLRGQRGDMEIETMSYCADITSSKLINRLGEKISQEALEVRVQRQITSEFQENLTDICQAIDSVNTTLTFLLTLKVTADQSLHAFMVETLRMKDNEGLRHSRKAQQYCCLKHVQSLWLLLCFLRARILATHNEEAFDEQGRELRKELSERQVDEVNSILRRLTPERVELVLTQIYQCIVLRLTGHSQDEDYASPDNYSLRWLLTDSVENSVYSIPGEDRQQDQLAPAELESFPESVLASQAIPVWTHVLTHLTERQQ</sequence>
<protein>
    <recommendedName>
        <fullName evidence="7">RZ-type domain-containing protein</fullName>
    </recommendedName>
</protein>
<comment type="caution">
    <text evidence="8">The sequence shown here is derived from an EMBL/GenBank/DDBJ whole genome shotgun (WGS) entry which is preliminary data.</text>
</comment>
<accession>A0AAN9B1G8</accession>
<dbReference type="EMBL" id="JBAMIC010000013">
    <property type="protein sequence ID" value="KAK7097425.1"/>
    <property type="molecule type" value="Genomic_DNA"/>
</dbReference>
<dbReference type="GO" id="GO:0002376">
    <property type="term" value="P:immune system process"/>
    <property type="evidence" value="ECO:0007669"/>
    <property type="project" value="UniProtKB-KW"/>
</dbReference>
<keyword evidence="2" id="KW-0963">Cytoplasm</keyword>
<name>A0AAN9B1G8_9CAEN</name>
<evidence type="ECO:0000256" key="4">
    <source>
        <dbReference type="ARBA" id="ARBA00022771"/>
    </source>
</evidence>
<dbReference type="GO" id="GO:0008270">
    <property type="term" value="F:zinc ion binding"/>
    <property type="evidence" value="ECO:0007669"/>
    <property type="project" value="UniProtKB-KW"/>
</dbReference>
<feature type="domain" description="RZ-type" evidence="7">
    <location>
        <begin position="1"/>
        <end position="86"/>
    </location>
</feature>
<dbReference type="Proteomes" id="UP001374579">
    <property type="component" value="Unassembled WGS sequence"/>
</dbReference>
<evidence type="ECO:0000256" key="5">
    <source>
        <dbReference type="ARBA" id="ARBA00022833"/>
    </source>
</evidence>
<dbReference type="Pfam" id="PF20173">
    <property type="entry name" value="ZnF_RZ-type"/>
    <property type="match status" value="1"/>
</dbReference>
<keyword evidence="5" id="KW-0862">Zinc</keyword>
<keyword evidence="9" id="KW-1185">Reference proteome</keyword>
<dbReference type="GO" id="GO:0005737">
    <property type="term" value="C:cytoplasm"/>
    <property type="evidence" value="ECO:0007669"/>
    <property type="project" value="UniProtKB-SubCell"/>
</dbReference>
<dbReference type="PROSITE" id="PS51981">
    <property type="entry name" value="ZF_RZ"/>
    <property type="match status" value="1"/>
</dbReference>
<dbReference type="GO" id="GO:0016887">
    <property type="term" value="F:ATP hydrolysis activity"/>
    <property type="evidence" value="ECO:0007669"/>
    <property type="project" value="InterPro"/>
</dbReference>
<keyword evidence="6" id="KW-0391">Immunity</keyword>
<evidence type="ECO:0000313" key="8">
    <source>
        <dbReference type="EMBL" id="KAK7097425.1"/>
    </source>
</evidence>
<evidence type="ECO:0000313" key="9">
    <source>
        <dbReference type="Proteomes" id="UP001374579"/>
    </source>
</evidence>
<dbReference type="InterPro" id="IPR031248">
    <property type="entry name" value="RNF213"/>
</dbReference>
<dbReference type="PANTHER" id="PTHR22605">
    <property type="entry name" value="RZ-TYPE DOMAIN-CONTAINING PROTEIN"/>
    <property type="match status" value="1"/>
</dbReference>
<dbReference type="GO" id="GO:0004842">
    <property type="term" value="F:ubiquitin-protein transferase activity"/>
    <property type="evidence" value="ECO:0007669"/>
    <property type="project" value="InterPro"/>
</dbReference>
<evidence type="ECO:0000256" key="1">
    <source>
        <dbReference type="ARBA" id="ARBA00004496"/>
    </source>
</evidence>
<evidence type="ECO:0000256" key="3">
    <source>
        <dbReference type="ARBA" id="ARBA00022723"/>
    </source>
</evidence>
<evidence type="ECO:0000259" key="7">
    <source>
        <dbReference type="PROSITE" id="PS51981"/>
    </source>
</evidence>
<proteinExistence type="predicted"/>
<dbReference type="InterPro" id="IPR046439">
    <property type="entry name" value="ZF_RZ_dom"/>
</dbReference>
<evidence type="ECO:0000256" key="2">
    <source>
        <dbReference type="ARBA" id="ARBA00022490"/>
    </source>
</evidence>
<keyword evidence="3" id="KW-0479">Metal-binding</keyword>
<dbReference type="AlphaFoldDB" id="A0AAN9B1G8"/>
<reference evidence="8 9" key="1">
    <citation type="submission" date="2024-02" db="EMBL/GenBank/DDBJ databases">
        <title>Chromosome-scale genome assembly of the rough periwinkle Littorina saxatilis.</title>
        <authorList>
            <person name="De Jode A."/>
            <person name="Faria R."/>
            <person name="Formenti G."/>
            <person name="Sims Y."/>
            <person name="Smith T.P."/>
            <person name="Tracey A."/>
            <person name="Wood J.M.D."/>
            <person name="Zagrodzka Z.B."/>
            <person name="Johannesson K."/>
            <person name="Butlin R.K."/>
            <person name="Leder E.H."/>
        </authorList>
    </citation>
    <scope>NUCLEOTIDE SEQUENCE [LARGE SCALE GENOMIC DNA]</scope>
    <source>
        <strain evidence="8">Snail1</strain>
        <tissue evidence="8">Muscle</tissue>
    </source>
</reference>
<gene>
    <name evidence="8" type="ORF">V1264_004409</name>
</gene>
<organism evidence="8 9">
    <name type="scientific">Littorina saxatilis</name>
    <dbReference type="NCBI Taxonomy" id="31220"/>
    <lineage>
        <taxon>Eukaryota</taxon>
        <taxon>Metazoa</taxon>
        <taxon>Spiralia</taxon>
        <taxon>Lophotrochozoa</taxon>
        <taxon>Mollusca</taxon>
        <taxon>Gastropoda</taxon>
        <taxon>Caenogastropoda</taxon>
        <taxon>Littorinimorpha</taxon>
        <taxon>Littorinoidea</taxon>
        <taxon>Littorinidae</taxon>
        <taxon>Littorina</taxon>
    </lineage>
</organism>